<feature type="transmembrane region" description="Helical" evidence="1">
    <location>
        <begin position="12"/>
        <end position="34"/>
    </location>
</feature>
<accession>A0A1I5YXN0</accession>
<dbReference type="OrthoDB" id="111691at2"/>
<dbReference type="Proteomes" id="UP000199306">
    <property type="component" value="Unassembled WGS sequence"/>
</dbReference>
<keyword evidence="1" id="KW-0812">Transmembrane</keyword>
<dbReference type="AlphaFoldDB" id="A0A1I5YXN0"/>
<dbReference type="STRING" id="1079859.SAMN04515674_12262"/>
<evidence type="ECO:0000313" key="3">
    <source>
        <dbReference type="Proteomes" id="UP000199306"/>
    </source>
</evidence>
<keyword evidence="1" id="KW-1133">Transmembrane helix</keyword>
<dbReference type="Pfam" id="PF03929">
    <property type="entry name" value="PepSY_TM"/>
    <property type="match status" value="1"/>
</dbReference>
<feature type="transmembrane region" description="Helical" evidence="1">
    <location>
        <begin position="191"/>
        <end position="211"/>
    </location>
</feature>
<dbReference type="PANTHER" id="PTHR34219">
    <property type="entry name" value="IRON-REGULATED INNER MEMBRANE PROTEIN-RELATED"/>
    <property type="match status" value="1"/>
</dbReference>
<sequence>MSFKKITGKLHLWLGLSSGLVVFIVALTGCLYAFQAEIQDLVQPYKFVNAQNRPFLPPSTFQKIAEKELPGKKAHSIQYEGKMKSVQVAFYNNEPEYYYVVFLDPYSGKVLKTKDMNADFFRFVLMGHYYLWLPPAIGQPVVATGTLIFVILLISGIILWWPKNKSAAKQRFSIKWSAQWRRKNYDLHNVLGFYMTWIVIFIALTGLVWGFQWFSRAVYWTTSGGKEMIQFSEPLSDSTKTTHIAGITPADKIWAQLMKDLPEGNSWEVHVPESPGSAISVNINPAPGTYWKTDYRYFDQHDLAEISVKHPYGKFKDAKVADKIMRMNYDLHVGAIFGLPGKILAFFASLIATSLPVTGVIIWLGRKKKDTKIKKKEVKQEKQNSI</sequence>
<keyword evidence="1" id="KW-0472">Membrane</keyword>
<reference evidence="2 3" key="1">
    <citation type="submission" date="2016-10" db="EMBL/GenBank/DDBJ databases">
        <authorList>
            <person name="de Groot N.N."/>
        </authorList>
    </citation>
    <scope>NUCLEOTIDE SEQUENCE [LARGE SCALE GENOMIC DNA]</scope>
    <source>
        <strain evidence="3">E92,LMG 26720,CCM 7988</strain>
    </source>
</reference>
<proteinExistence type="predicted"/>
<name>A0A1I5YXN0_9BACT</name>
<dbReference type="PANTHER" id="PTHR34219:SF3">
    <property type="entry name" value="BLL7967 PROTEIN"/>
    <property type="match status" value="1"/>
</dbReference>
<dbReference type="InterPro" id="IPR005625">
    <property type="entry name" value="PepSY-ass_TM"/>
</dbReference>
<dbReference type="RefSeq" id="WP_092019761.1">
    <property type="nucleotide sequence ID" value="NZ_FOXH01000022.1"/>
</dbReference>
<feature type="transmembrane region" description="Helical" evidence="1">
    <location>
        <begin position="343"/>
        <end position="365"/>
    </location>
</feature>
<evidence type="ECO:0000313" key="2">
    <source>
        <dbReference type="EMBL" id="SFQ48989.1"/>
    </source>
</evidence>
<evidence type="ECO:0000256" key="1">
    <source>
        <dbReference type="SAM" id="Phobius"/>
    </source>
</evidence>
<keyword evidence="3" id="KW-1185">Reference proteome</keyword>
<dbReference type="EMBL" id="FOXH01000022">
    <property type="protein sequence ID" value="SFQ48989.1"/>
    <property type="molecule type" value="Genomic_DNA"/>
</dbReference>
<protein>
    <submittedName>
        <fullName evidence="2">Uncharacterized iron-regulated membrane protein</fullName>
    </submittedName>
</protein>
<dbReference type="PROSITE" id="PS51257">
    <property type="entry name" value="PROKAR_LIPOPROTEIN"/>
    <property type="match status" value="1"/>
</dbReference>
<feature type="transmembrane region" description="Helical" evidence="1">
    <location>
        <begin position="141"/>
        <end position="161"/>
    </location>
</feature>
<gene>
    <name evidence="2" type="ORF">SAMN04515674_12262</name>
</gene>
<organism evidence="2 3">
    <name type="scientific">Pseudarcicella hirudinis</name>
    <dbReference type="NCBI Taxonomy" id="1079859"/>
    <lineage>
        <taxon>Bacteria</taxon>
        <taxon>Pseudomonadati</taxon>
        <taxon>Bacteroidota</taxon>
        <taxon>Cytophagia</taxon>
        <taxon>Cytophagales</taxon>
        <taxon>Flectobacillaceae</taxon>
        <taxon>Pseudarcicella</taxon>
    </lineage>
</organism>